<dbReference type="EMBL" id="CAAALY010260671">
    <property type="protein sequence ID" value="VEL39269.1"/>
    <property type="molecule type" value="Genomic_DNA"/>
</dbReference>
<feature type="compositionally biased region" description="Basic and acidic residues" evidence="1">
    <location>
        <begin position="61"/>
        <end position="72"/>
    </location>
</feature>
<evidence type="ECO:0000256" key="1">
    <source>
        <dbReference type="SAM" id="MobiDB-lite"/>
    </source>
</evidence>
<accession>A0A448XL59</accession>
<organism evidence="2 3">
    <name type="scientific">Protopolystoma xenopodis</name>
    <dbReference type="NCBI Taxonomy" id="117903"/>
    <lineage>
        <taxon>Eukaryota</taxon>
        <taxon>Metazoa</taxon>
        <taxon>Spiralia</taxon>
        <taxon>Lophotrochozoa</taxon>
        <taxon>Platyhelminthes</taxon>
        <taxon>Monogenea</taxon>
        <taxon>Polyopisthocotylea</taxon>
        <taxon>Polystomatidea</taxon>
        <taxon>Polystomatidae</taxon>
        <taxon>Protopolystoma</taxon>
    </lineage>
</organism>
<comment type="caution">
    <text evidence="2">The sequence shown here is derived from an EMBL/GenBank/DDBJ whole genome shotgun (WGS) entry which is preliminary data.</text>
</comment>
<reference evidence="2" key="1">
    <citation type="submission" date="2018-11" db="EMBL/GenBank/DDBJ databases">
        <authorList>
            <consortium name="Pathogen Informatics"/>
        </authorList>
    </citation>
    <scope>NUCLEOTIDE SEQUENCE</scope>
</reference>
<gene>
    <name evidence="2" type="ORF">PXEA_LOCUS32709</name>
</gene>
<name>A0A448XL59_9PLAT</name>
<sequence>MNEENGELEVMEEISPNHVDLTLISLISKLPTPATVPLLVVKSDPVNSGLMDLNASSKSANQHDTKSGSTFEAKKYPDKFGVNKEKIVKKRATFSFPARRKRIFAVDGKKRKELPAPTIWLHREA</sequence>
<feature type="region of interest" description="Disordered" evidence="1">
    <location>
        <begin position="52"/>
        <end position="72"/>
    </location>
</feature>
<evidence type="ECO:0000313" key="2">
    <source>
        <dbReference type="EMBL" id="VEL39269.1"/>
    </source>
</evidence>
<evidence type="ECO:0000313" key="3">
    <source>
        <dbReference type="Proteomes" id="UP000784294"/>
    </source>
</evidence>
<keyword evidence="3" id="KW-1185">Reference proteome</keyword>
<dbReference type="AlphaFoldDB" id="A0A448XL59"/>
<proteinExistence type="predicted"/>
<protein>
    <submittedName>
        <fullName evidence="2">Uncharacterized protein</fullName>
    </submittedName>
</protein>
<dbReference type="Proteomes" id="UP000784294">
    <property type="component" value="Unassembled WGS sequence"/>
</dbReference>